<dbReference type="PANTHER" id="PTHR11439:SF483">
    <property type="entry name" value="PEPTIDE SYNTHASE GLIP-LIKE, PUTATIVE (AFU_ORTHOLOGUE AFUA_3G12920)-RELATED"/>
    <property type="match status" value="1"/>
</dbReference>
<keyword evidence="2" id="KW-1185">Reference proteome</keyword>
<dbReference type="OrthoDB" id="1418791at2759"/>
<name>A0A371G3D3_MUCPR</name>
<evidence type="ECO:0000313" key="1">
    <source>
        <dbReference type="EMBL" id="RDX85062.1"/>
    </source>
</evidence>
<dbReference type="Proteomes" id="UP000257109">
    <property type="component" value="Unassembled WGS sequence"/>
</dbReference>
<dbReference type="InterPro" id="IPR043502">
    <property type="entry name" value="DNA/RNA_pol_sf"/>
</dbReference>
<evidence type="ECO:0008006" key="3">
    <source>
        <dbReference type="Google" id="ProtNLM"/>
    </source>
</evidence>
<dbReference type="PANTHER" id="PTHR11439">
    <property type="entry name" value="GAG-POL-RELATED RETROTRANSPOSON"/>
    <property type="match status" value="1"/>
</dbReference>
<sequence>MADNNLVRNPVVPSTILSKDEDDAEVDATKFKQAIGSLMYLTITRPDLMFEVSLISRFMTNPKESHWAATKRLLRYLKGTIEHGIFYKTEGRKTSLISYTDNNYAGDLDDRRSTSGSVFMMGFGAVSQASKKQLVVSLSTTEAEYIAAALCAYQCIWLRRILEQLGAEEKEETIILCDNSSTIQLSRNLVFYGRSKHIAVRFHFLRDLVNDEVVRLSFCCSEEQVADIMTKPLKLEQFEKLRSMLGVMKVTESVKHTGITKD</sequence>
<protein>
    <recommendedName>
        <fullName evidence="3">Copia protein</fullName>
    </recommendedName>
</protein>
<evidence type="ECO:0000313" key="2">
    <source>
        <dbReference type="Proteomes" id="UP000257109"/>
    </source>
</evidence>
<gene>
    <name evidence="1" type="ORF">CR513_33798</name>
</gene>
<accession>A0A371G3D3</accession>
<dbReference type="AlphaFoldDB" id="A0A371G3D3"/>
<proteinExistence type="predicted"/>
<reference evidence="1" key="1">
    <citation type="submission" date="2018-05" db="EMBL/GenBank/DDBJ databases">
        <title>Draft genome of Mucuna pruriens seed.</title>
        <authorList>
            <person name="Nnadi N.E."/>
            <person name="Vos R."/>
            <person name="Hasami M.H."/>
            <person name="Devisetty U.K."/>
            <person name="Aguiy J.C."/>
        </authorList>
    </citation>
    <scope>NUCLEOTIDE SEQUENCE [LARGE SCALE GENOMIC DNA]</scope>
    <source>
        <strain evidence="1">JCA_2017</strain>
    </source>
</reference>
<feature type="non-terminal residue" evidence="1">
    <location>
        <position position="1"/>
    </location>
</feature>
<organism evidence="1 2">
    <name type="scientific">Mucuna pruriens</name>
    <name type="common">Velvet bean</name>
    <name type="synonym">Dolichos pruriens</name>
    <dbReference type="NCBI Taxonomy" id="157652"/>
    <lineage>
        <taxon>Eukaryota</taxon>
        <taxon>Viridiplantae</taxon>
        <taxon>Streptophyta</taxon>
        <taxon>Embryophyta</taxon>
        <taxon>Tracheophyta</taxon>
        <taxon>Spermatophyta</taxon>
        <taxon>Magnoliopsida</taxon>
        <taxon>eudicotyledons</taxon>
        <taxon>Gunneridae</taxon>
        <taxon>Pentapetalae</taxon>
        <taxon>rosids</taxon>
        <taxon>fabids</taxon>
        <taxon>Fabales</taxon>
        <taxon>Fabaceae</taxon>
        <taxon>Papilionoideae</taxon>
        <taxon>50 kb inversion clade</taxon>
        <taxon>NPAAA clade</taxon>
        <taxon>indigoferoid/millettioid clade</taxon>
        <taxon>Phaseoleae</taxon>
        <taxon>Mucuna</taxon>
    </lineage>
</organism>
<dbReference type="CDD" id="cd09272">
    <property type="entry name" value="RNase_HI_RT_Ty1"/>
    <property type="match status" value="1"/>
</dbReference>
<dbReference type="SUPFAM" id="SSF56672">
    <property type="entry name" value="DNA/RNA polymerases"/>
    <property type="match status" value="1"/>
</dbReference>
<dbReference type="EMBL" id="QJKJ01006881">
    <property type="protein sequence ID" value="RDX85062.1"/>
    <property type="molecule type" value="Genomic_DNA"/>
</dbReference>
<comment type="caution">
    <text evidence="1">The sequence shown here is derived from an EMBL/GenBank/DDBJ whole genome shotgun (WGS) entry which is preliminary data.</text>
</comment>